<dbReference type="Proteomes" id="UP001187192">
    <property type="component" value="Unassembled WGS sequence"/>
</dbReference>
<keyword evidence="2" id="KW-1185">Reference proteome</keyword>
<reference evidence="1" key="1">
    <citation type="submission" date="2023-07" db="EMBL/GenBank/DDBJ databases">
        <title>draft genome sequence of fig (Ficus carica).</title>
        <authorList>
            <person name="Takahashi T."/>
            <person name="Nishimura K."/>
        </authorList>
    </citation>
    <scope>NUCLEOTIDE SEQUENCE</scope>
</reference>
<name>A0AA87ZJ97_FICCA</name>
<dbReference type="Gramene" id="FCD_00017407-RA">
    <property type="protein sequence ID" value="FCD_00017407-RA:cds"/>
    <property type="gene ID" value="FCD_00017407"/>
</dbReference>
<dbReference type="EMBL" id="BTGU01000004">
    <property type="protein sequence ID" value="GMN33090.1"/>
    <property type="molecule type" value="Genomic_DNA"/>
</dbReference>
<protein>
    <submittedName>
        <fullName evidence="1">Uncharacterized protein</fullName>
    </submittedName>
</protein>
<dbReference type="AlphaFoldDB" id="A0AA87ZJ97"/>
<proteinExistence type="predicted"/>
<accession>A0AA87ZJ97</accession>
<sequence>MSVRCGGGVVASNIQIVGAWQPLLPCKRLRAFCHPQVKVCSLARVEPHLQDCVYKFSEQLVDSRQLRCQKF</sequence>
<evidence type="ECO:0000313" key="2">
    <source>
        <dbReference type="Proteomes" id="UP001187192"/>
    </source>
</evidence>
<gene>
    <name evidence="1" type="ORF">TIFTF001_003969</name>
</gene>
<evidence type="ECO:0000313" key="1">
    <source>
        <dbReference type="EMBL" id="GMN33090.1"/>
    </source>
</evidence>
<comment type="caution">
    <text evidence="1">The sequence shown here is derived from an EMBL/GenBank/DDBJ whole genome shotgun (WGS) entry which is preliminary data.</text>
</comment>
<organism evidence="1 2">
    <name type="scientific">Ficus carica</name>
    <name type="common">Common fig</name>
    <dbReference type="NCBI Taxonomy" id="3494"/>
    <lineage>
        <taxon>Eukaryota</taxon>
        <taxon>Viridiplantae</taxon>
        <taxon>Streptophyta</taxon>
        <taxon>Embryophyta</taxon>
        <taxon>Tracheophyta</taxon>
        <taxon>Spermatophyta</taxon>
        <taxon>Magnoliopsida</taxon>
        <taxon>eudicotyledons</taxon>
        <taxon>Gunneridae</taxon>
        <taxon>Pentapetalae</taxon>
        <taxon>rosids</taxon>
        <taxon>fabids</taxon>
        <taxon>Rosales</taxon>
        <taxon>Moraceae</taxon>
        <taxon>Ficeae</taxon>
        <taxon>Ficus</taxon>
    </lineage>
</organism>